<reference evidence="9" key="1">
    <citation type="submission" date="2012-04" db="EMBL/GenBank/DDBJ databases">
        <authorList>
            <person name="Borisov I.G."/>
            <person name="Ivanikova N.V."/>
            <person name="Pinevich A.V."/>
        </authorList>
    </citation>
    <scope>NUCLEOTIDE SEQUENCE</scope>
    <source>
        <strain evidence="9">CALU 1027</strain>
    </source>
</reference>
<dbReference type="InterPro" id="IPR014777">
    <property type="entry name" value="4pyrrole_Mease_sub1"/>
</dbReference>
<comment type="caution">
    <text evidence="9">The sequence shown here is derived from an EMBL/GenBank/DDBJ whole genome shotgun (WGS) entry which is preliminary data.</text>
</comment>
<dbReference type="InterPro" id="IPR012382">
    <property type="entry name" value="CobI/CbiL"/>
</dbReference>
<dbReference type="PROSITE" id="PS00839">
    <property type="entry name" value="SUMT_1"/>
    <property type="match status" value="1"/>
</dbReference>
<dbReference type="InterPro" id="IPR000878">
    <property type="entry name" value="4pyrrol_Mease"/>
</dbReference>
<dbReference type="PIRSF" id="PIRSF036427">
    <property type="entry name" value="Precrrn-2_mtase"/>
    <property type="match status" value="1"/>
</dbReference>
<keyword evidence="5 9" id="KW-0808">Transferase</keyword>
<evidence type="ECO:0000259" key="8">
    <source>
        <dbReference type="Pfam" id="PF00590"/>
    </source>
</evidence>
<sequence>MPPDPATGTLYGISAGPGDPDLITVKGLRLLQHSPVVAFPAGRGDRPGIAETIIQPWLQPHQQRLPLYFPYVQDPQVLAEAWHTAAQQVNSHLHQGQDVAFVAEGDVSFYSTFSYLAAAVQQTRPQGKIVTVPGVCSPLAAAAVQGQPLTLWQQKLVVLPTCHQMQALEDSLDFADVVVLMKVSSRYGQVWSILERRNLLHQSYIVERCGAPNQQVYQDLRGLPHLALSYFSVLVVSVQRDHPPLATLRSVTQALGALDDRVPPMETTAP</sequence>
<organism evidence="9 10">
    <name type="scientific">Prochlorothrix hollandica PCC 9006 = CALU 1027</name>
    <dbReference type="NCBI Taxonomy" id="317619"/>
    <lineage>
        <taxon>Bacteria</taxon>
        <taxon>Bacillati</taxon>
        <taxon>Cyanobacteriota</taxon>
        <taxon>Cyanophyceae</taxon>
        <taxon>Prochlorotrichales</taxon>
        <taxon>Prochlorotrichaceae</taxon>
        <taxon>Prochlorothrix</taxon>
    </lineage>
</organism>
<evidence type="ECO:0000256" key="6">
    <source>
        <dbReference type="ARBA" id="ARBA00022691"/>
    </source>
</evidence>
<dbReference type="UniPathway" id="UPA00148"/>
<dbReference type="InterPro" id="IPR035996">
    <property type="entry name" value="4pyrrol_Methylase_sf"/>
</dbReference>
<gene>
    <name evidence="9" type="ORF">PROH_13410</name>
</gene>
<dbReference type="EMBL" id="AJTX02000006">
    <property type="protein sequence ID" value="KKI99341.1"/>
    <property type="molecule type" value="Genomic_DNA"/>
</dbReference>
<evidence type="ECO:0000256" key="2">
    <source>
        <dbReference type="ARBA" id="ARBA00005879"/>
    </source>
</evidence>
<keyword evidence="10" id="KW-1185">Reference proteome</keyword>
<dbReference type="Proteomes" id="UP000034681">
    <property type="component" value="Unassembled WGS sequence"/>
</dbReference>
<dbReference type="InterPro" id="IPR014776">
    <property type="entry name" value="4pyrrole_Mease_sub2"/>
</dbReference>
<evidence type="ECO:0000256" key="7">
    <source>
        <dbReference type="PIRNR" id="PIRNR036427"/>
    </source>
</evidence>
<keyword evidence="3" id="KW-0169">Cobalamin biosynthesis</keyword>
<keyword evidence="4 9" id="KW-0489">Methyltransferase</keyword>
<dbReference type="GO" id="GO:0009236">
    <property type="term" value="P:cobalamin biosynthetic process"/>
    <property type="evidence" value="ECO:0007669"/>
    <property type="project" value="UniProtKB-UniRule"/>
</dbReference>
<evidence type="ECO:0000256" key="4">
    <source>
        <dbReference type="ARBA" id="ARBA00022603"/>
    </source>
</evidence>
<dbReference type="OrthoDB" id="9804789at2"/>
<dbReference type="Gene3D" id="3.30.950.10">
    <property type="entry name" value="Methyltransferase, Cobalt-precorrin-4 Transmethylase, Domain 2"/>
    <property type="match status" value="1"/>
</dbReference>
<evidence type="ECO:0000256" key="3">
    <source>
        <dbReference type="ARBA" id="ARBA00022573"/>
    </source>
</evidence>
<dbReference type="GO" id="GO:0030788">
    <property type="term" value="F:precorrin-2 C20-methyltransferase activity"/>
    <property type="evidence" value="ECO:0007669"/>
    <property type="project" value="UniProtKB-EC"/>
</dbReference>
<dbReference type="InterPro" id="IPR003043">
    <property type="entry name" value="Uropor_MeTrfase_CS"/>
</dbReference>
<name>A0A0M2PY95_PROHO</name>
<evidence type="ECO:0000256" key="1">
    <source>
        <dbReference type="ARBA" id="ARBA00004953"/>
    </source>
</evidence>
<dbReference type="AlphaFoldDB" id="A0A0M2PY95"/>
<dbReference type="PANTHER" id="PTHR43467">
    <property type="entry name" value="COBALT-PRECORRIN-2 C(20)-METHYLTRANSFERASE"/>
    <property type="match status" value="1"/>
</dbReference>
<proteinExistence type="inferred from homology"/>
<dbReference type="Gene3D" id="3.40.1010.10">
    <property type="entry name" value="Cobalt-precorrin-4 Transmethylase, Domain 1"/>
    <property type="match status" value="1"/>
</dbReference>
<dbReference type="STRING" id="317619.GCA_000332315_01814"/>
<dbReference type="EC" id="2.1.1.130" evidence="9"/>
<dbReference type="GO" id="GO:0032259">
    <property type="term" value="P:methylation"/>
    <property type="evidence" value="ECO:0007669"/>
    <property type="project" value="UniProtKB-KW"/>
</dbReference>
<dbReference type="NCBIfam" id="TIGR01467">
    <property type="entry name" value="cobI_cbiL"/>
    <property type="match status" value="1"/>
</dbReference>
<comment type="similarity">
    <text evidence="2 7">Belongs to the precorrin methyltransferase family.</text>
</comment>
<dbReference type="PANTHER" id="PTHR43467:SF2">
    <property type="entry name" value="COBALT-PRECORRIN-2 C(20)-METHYLTRANSFERASE"/>
    <property type="match status" value="1"/>
</dbReference>
<dbReference type="Pfam" id="PF00590">
    <property type="entry name" value="TP_methylase"/>
    <property type="match status" value="1"/>
</dbReference>
<feature type="domain" description="Tetrapyrrole methylase" evidence="8">
    <location>
        <begin position="9"/>
        <end position="218"/>
    </location>
</feature>
<evidence type="ECO:0000256" key="5">
    <source>
        <dbReference type="ARBA" id="ARBA00022679"/>
    </source>
</evidence>
<evidence type="ECO:0000313" key="10">
    <source>
        <dbReference type="Proteomes" id="UP000034681"/>
    </source>
</evidence>
<comment type="pathway">
    <text evidence="1">Cofactor biosynthesis; adenosylcobalamin biosynthesis.</text>
</comment>
<dbReference type="eggNOG" id="COG2243">
    <property type="taxonomic scope" value="Bacteria"/>
</dbReference>
<dbReference type="InterPro" id="IPR006364">
    <property type="entry name" value="CobI/CbiL/CobIJ_dom"/>
</dbReference>
<keyword evidence="6" id="KW-0949">S-adenosyl-L-methionine</keyword>
<dbReference type="NCBIfam" id="NF004614">
    <property type="entry name" value="PRK05948.1"/>
    <property type="match status" value="1"/>
</dbReference>
<dbReference type="CDD" id="cd11645">
    <property type="entry name" value="Precorrin_2_C20_MT"/>
    <property type="match status" value="1"/>
</dbReference>
<protein>
    <submittedName>
        <fullName evidence="9">Precorrin-2 C20-methyltransferase</fullName>
        <ecNumber evidence="9">2.1.1.130</ecNumber>
    </submittedName>
</protein>
<dbReference type="SUPFAM" id="SSF53790">
    <property type="entry name" value="Tetrapyrrole methylase"/>
    <property type="match status" value="1"/>
</dbReference>
<evidence type="ECO:0000313" key="9">
    <source>
        <dbReference type="EMBL" id="KKI99341.1"/>
    </source>
</evidence>
<accession>A0A0M2PY95</accession>